<dbReference type="Gene3D" id="3.30.70.330">
    <property type="match status" value="1"/>
</dbReference>
<dbReference type="SMART" id="SM00360">
    <property type="entry name" value="RRM"/>
    <property type="match status" value="1"/>
</dbReference>
<evidence type="ECO:0000256" key="3">
    <source>
        <dbReference type="ARBA" id="ARBA00023187"/>
    </source>
</evidence>
<gene>
    <name evidence="7" type="ORF">HanXRQr2_Chr14g0670241</name>
</gene>
<feature type="region of interest" description="Disordered" evidence="5">
    <location>
        <begin position="339"/>
        <end position="368"/>
    </location>
</feature>
<dbReference type="GO" id="GO:0003723">
    <property type="term" value="F:RNA binding"/>
    <property type="evidence" value="ECO:0007669"/>
    <property type="project" value="UniProtKB-UniRule"/>
</dbReference>
<dbReference type="Pfam" id="PF00076">
    <property type="entry name" value="RRM_1"/>
    <property type="match status" value="1"/>
</dbReference>
<dbReference type="InterPro" id="IPR012677">
    <property type="entry name" value="Nucleotide-bd_a/b_plait_sf"/>
</dbReference>
<dbReference type="Gramene" id="mRNA:HanXRQr2_Chr14g0670241">
    <property type="protein sequence ID" value="mRNA:HanXRQr2_Chr14g0670241"/>
    <property type="gene ID" value="HanXRQr2_Chr14g0670241"/>
</dbReference>
<keyword evidence="4" id="KW-0694">RNA-binding</keyword>
<name>A0A9K3EDW5_HELAN</name>
<keyword evidence="1" id="KW-0507">mRNA processing</keyword>
<dbReference type="AlphaFoldDB" id="A0A9K3EDW5"/>
<dbReference type="GO" id="GO:0005681">
    <property type="term" value="C:spliceosomal complex"/>
    <property type="evidence" value="ECO:0007669"/>
    <property type="project" value="UniProtKB-KW"/>
</dbReference>
<keyword evidence="8" id="KW-1185">Reference proteome</keyword>
<evidence type="ECO:0000256" key="2">
    <source>
        <dbReference type="ARBA" id="ARBA00022728"/>
    </source>
</evidence>
<dbReference type="InterPro" id="IPR000504">
    <property type="entry name" value="RRM_dom"/>
</dbReference>
<dbReference type="PROSITE" id="PS50102">
    <property type="entry name" value="RRM"/>
    <property type="match status" value="1"/>
</dbReference>
<dbReference type="Proteomes" id="UP000215914">
    <property type="component" value="Unassembled WGS sequence"/>
</dbReference>
<reference evidence="7" key="2">
    <citation type="submission" date="2020-06" db="EMBL/GenBank/DDBJ databases">
        <title>Helianthus annuus Genome sequencing and assembly Release 2.</title>
        <authorList>
            <person name="Gouzy J."/>
            <person name="Langlade N."/>
            <person name="Munos S."/>
        </authorList>
    </citation>
    <scope>NUCLEOTIDE SEQUENCE</scope>
    <source>
        <tissue evidence="7">Leaves</tissue>
    </source>
</reference>
<accession>A0A9K3EDW5</accession>
<evidence type="ECO:0000259" key="6">
    <source>
        <dbReference type="PROSITE" id="PS50102"/>
    </source>
</evidence>
<comment type="caution">
    <text evidence="7">The sequence shown here is derived from an EMBL/GenBank/DDBJ whole genome shotgun (WGS) entry which is preliminary data.</text>
</comment>
<protein>
    <submittedName>
        <fullName evidence="7">RNA recognition motif domain, nucleotide-binding alpha-beta plait domain superfamily</fullName>
    </submittedName>
</protein>
<dbReference type="GO" id="GO:0006397">
    <property type="term" value="P:mRNA processing"/>
    <property type="evidence" value="ECO:0007669"/>
    <property type="project" value="UniProtKB-KW"/>
</dbReference>
<evidence type="ECO:0000313" key="8">
    <source>
        <dbReference type="Proteomes" id="UP000215914"/>
    </source>
</evidence>
<feature type="region of interest" description="Disordered" evidence="5">
    <location>
        <begin position="409"/>
        <end position="494"/>
    </location>
</feature>
<feature type="compositionally biased region" description="Polar residues" evidence="5">
    <location>
        <begin position="339"/>
        <end position="353"/>
    </location>
</feature>
<evidence type="ECO:0000313" key="7">
    <source>
        <dbReference type="EMBL" id="KAF5771407.1"/>
    </source>
</evidence>
<dbReference type="SUPFAM" id="SSF54928">
    <property type="entry name" value="RNA-binding domain, RBD"/>
    <property type="match status" value="1"/>
</dbReference>
<keyword evidence="3" id="KW-0508">mRNA splicing</keyword>
<evidence type="ECO:0000256" key="4">
    <source>
        <dbReference type="PROSITE-ProRule" id="PRU00176"/>
    </source>
</evidence>
<dbReference type="EMBL" id="MNCJ02000329">
    <property type="protein sequence ID" value="KAF5771407.1"/>
    <property type="molecule type" value="Genomic_DNA"/>
</dbReference>
<organism evidence="7 8">
    <name type="scientific">Helianthus annuus</name>
    <name type="common">Common sunflower</name>
    <dbReference type="NCBI Taxonomy" id="4232"/>
    <lineage>
        <taxon>Eukaryota</taxon>
        <taxon>Viridiplantae</taxon>
        <taxon>Streptophyta</taxon>
        <taxon>Embryophyta</taxon>
        <taxon>Tracheophyta</taxon>
        <taxon>Spermatophyta</taxon>
        <taxon>Magnoliopsida</taxon>
        <taxon>eudicotyledons</taxon>
        <taxon>Gunneridae</taxon>
        <taxon>Pentapetalae</taxon>
        <taxon>asterids</taxon>
        <taxon>campanulids</taxon>
        <taxon>Asterales</taxon>
        <taxon>Asteraceae</taxon>
        <taxon>Asteroideae</taxon>
        <taxon>Heliantheae alliance</taxon>
        <taxon>Heliantheae</taxon>
        <taxon>Helianthus</taxon>
    </lineage>
</organism>
<sequence length="494" mass="53763">MEHSLSNITKLFVSNLPEGCTPWELRKCLEGYGEVTGTYVAKKRDKVGCRFGFVSFKNVVDKKDLVKIISGVRMGENKLKVNIARYAVENSGMADMPEGKAKKSMAAGQSFGGKPSQLRDTRSYSDVVGNFNGGGRAFRGQTGKQVEREREPRKYVVVPDNSGAFKSLFGLSLVGRVVDLETLVDFDRLLNIAKVVVANVQYLGGLSILISFHDEASANKFLESKVVWGPWFSRLDPWAGQSLPFERVAWLRMIGIPLHLYESDVMGQVGELFGKVLHVPKMVEEDMDLSVCSVAVLVGEVGRINEAVTLRWSRKSYCIGVEEEQQVWIPDCLGVHGSNGSKASESSPVVNLQGSGREGSEGSSVKVGEGEVGETIGINQEPPLGAVFPMHETSEGGEGQVFEVRIPMQTNPGPSHEVGPGEFNGFKCGSGEASGRPNRRPNAEAKTRKAQSRSLGKSVGSPTEVRPKKRPRSNLEDTEPGFGFVGFTEKLNCS</sequence>
<dbReference type="InterPro" id="IPR050907">
    <property type="entry name" value="SRSF"/>
</dbReference>
<dbReference type="GO" id="GO:0008380">
    <property type="term" value="P:RNA splicing"/>
    <property type="evidence" value="ECO:0007669"/>
    <property type="project" value="UniProtKB-KW"/>
</dbReference>
<keyword evidence="2" id="KW-0747">Spliceosome</keyword>
<evidence type="ECO:0000256" key="5">
    <source>
        <dbReference type="SAM" id="MobiDB-lite"/>
    </source>
</evidence>
<dbReference type="InterPro" id="IPR035979">
    <property type="entry name" value="RBD_domain_sf"/>
</dbReference>
<proteinExistence type="predicted"/>
<dbReference type="CDD" id="cd00590">
    <property type="entry name" value="RRM_SF"/>
    <property type="match status" value="1"/>
</dbReference>
<dbReference type="PANTHER" id="PTHR23147">
    <property type="entry name" value="SERINE/ARGININE RICH SPLICING FACTOR"/>
    <property type="match status" value="1"/>
</dbReference>
<reference evidence="7" key="1">
    <citation type="journal article" date="2017" name="Nature">
        <title>The sunflower genome provides insights into oil metabolism, flowering and Asterid evolution.</title>
        <authorList>
            <person name="Badouin H."/>
            <person name="Gouzy J."/>
            <person name="Grassa C.J."/>
            <person name="Murat F."/>
            <person name="Staton S.E."/>
            <person name="Cottret L."/>
            <person name="Lelandais-Briere C."/>
            <person name="Owens G.L."/>
            <person name="Carrere S."/>
            <person name="Mayjonade B."/>
            <person name="Legrand L."/>
            <person name="Gill N."/>
            <person name="Kane N.C."/>
            <person name="Bowers J.E."/>
            <person name="Hubner S."/>
            <person name="Bellec A."/>
            <person name="Berard A."/>
            <person name="Berges H."/>
            <person name="Blanchet N."/>
            <person name="Boniface M.C."/>
            <person name="Brunel D."/>
            <person name="Catrice O."/>
            <person name="Chaidir N."/>
            <person name="Claudel C."/>
            <person name="Donnadieu C."/>
            <person name="Faraut T."/>
            <person name="Fievet G."/>
            <person name="Helmstetter N."/>
            <person name="King M."/>
            <person name="Knapp S.J."/>
            <person name="Lai Z."/>
            <person name="Le Paslier M.C."/>
            <person name="Lippi Y."/>
            <person name="Lorenzon L."/>
            <person name="Mandel J.R."/>
            <person name="Marage G."/>
            <person name="Marchand G."/>
            <person name="Marquand E."/>
            <person name="Bret-Mestries E."/>
            <person name="Morien E."/>
            <person name="Nambeesan S."/>
            <person name="Nguyen T."/>
            <person name="Pegot-Espagnet P."/>
            <person name="Pouilly N."/>
            <person name="Raftis F."/>
            <person name="Sallet E."/>
            <person name="Schiex T."/>
            <person name="Thomas J."/>
            <person name="Vandecasteele C."/>
            <person name="Vares D."/>
            <person name="Vear F."/>
            <person name="Vautrin S."/>
            <person name="Crespi M."/>
            <person name="Mangin B."/>
            <person name="Burke J.M."/>
            <person name="Salse J."/>
            <person name="Munos S."/>
            <person name="Vincourt P."/>
            <person name="Rieseberg L.H."/>
            <person name="Langlade N.B."/>
        </authorList>
    </citation>
    <scope>NUCLEOTIDE SEQUENCE</scope>
    <source>
        <tissue evidence="7">Leaves</tissue>
    </source>
</reference>
<evidence type="ECO:0000256" key="1">
    <source>
        <dbReference type="ARBA" id="ARBA00022664"/>
    </source>
</evidence>
<feature type="domain" description="RRM" evidence="6">
    <location>
        <begin position="9"/>
        <end position="86"/>
    </location>
</feature>